<evidence type="ECO:0000313" key="9">
    <source>
        <dbReference type="Proteomes" id="UP000541558"/>
    </source>
</evidence>
<gene>
    <name evidence="8" type="ORF">D9611_009117</name>
</gene>
<feature type="compositionally biased region" description="Basic and acidic residues" evidence="6">
    <location>
        <begin position="759"/>
        <end position="782"/>
    </location>
</feature>
<dbReference type="AlphaFoldDB" id="A0A8H5FK44"/>
<feature type="compositionally biased region" description="Basic and acidic residues" evidence="6">
    <location>
        <begin position="360"/>
        <end position="377"/>
    </location>
</feature>
<feature type="region of interest" description="Disordered" evidence="6">
    <location>
        <begin position="99"/>
        <end position="137"/>
    </location>
</feature>
<evidence type="ECO:0000256" key="4">
    <source>
        <dbReference type="ARBA" id="ARBA00023242"/>
    </source>
</evidence>
<dbReference type="InterPro" id="IPR034808">
    <property type="entry name" value="Nop4p_RRM3"/>
</dbReference>
<dbReference type="InterPro" id="IPR051945">
    <property type="entry name" value="RRM_MRD1_RNA_proc_ribogen"/>
</dbReference>
<dbReference type="PANTHER" id="PTHR48039">
    <property type="entry name" value="RNA-BINDING MOTIF PROTEIN 14B"/>
    <property type="match status" value="1"/>
</dbReference>
<dbReference type="InterPro" id="IPR035979">
    <property type="entry name" value="RBD_domain_sf"/>
</dbReference>
<feature type="domain" description="RRM" evidence="7">
    <location>
        <begin position="513"/>
        <end position="625"/>
    </location>
</feature>
<feature type="compositionally biased region" description="Acidic residues" evidence="6">
    <location>
        <begin position="460"/>
        <end position="500"/>
    </location>
</feature>
<keyword evidence="3 5" id="KW-0694">RNA-binding</keyword>
<feature type="region of interest" description="Disordered" evidence="6">
    <location>
        <begin position="274"/>
        <end position="314"/>
    </location>
</feature>
<feature type="compositionally biased region" description="Acidic residues" evidence="6">
    <location>
        <begin position="378"/>
        <end position="410"/>
    </location>
</feature>
<evidence type="ECO:0000256" key="3">
    <source>
        <dbReference type="ARBA" id="ARBA00022884"/>
    </source>
</evidence>
<feature type="region of interest" description="Disordered" evidence="6">
    <location>
        <begin position="438"/>
        <end position="512"/>
    </location>
</feature>
<name>A0A8H5FK44_9AGAR</name>
<evidence type="ECO:0000256" key="1">
    <source>
        <dbReference type="ARBA" id="ARBA00004123"/>
    </source>
</evidence>
<feature type="compositionally biased region" description="Basic and acidic residues" evidence="6">
    <location>
        <begin position="912"/>
        <end position="926"/>
    </location>
</feature>
<comment type="subcellular location">
    <subcellularLocation>
        <location evidence="1">Nucleus</location>
    </subcellularLocation>
</comment>
<dbReference type="Pfam" id="PF00076">
    <property type="entry name" value="RRM_1"/>
    <property type="match status" value="3"/>
</dbReference>
<feature type="compositionally biased region" description="Basic and acidic residues" evidence="6">
    <location>
        <begin position="937"/>
        <end position="950"/>
    </location>
</feature>
<dbReference type="SMART" id="SM00360">
    <property type="entry name" value="RRM"/>
    <property type="match status" value="5"/>
</dbReference>
<dbReference type="GO" id="GO:0005730">
    <property type="term" value="C:nucleolus"/>
    <property type="evidence" value="ECO:0007669"/>
    <property type="project" value="TreeGrafter"/>
</dbReference>
<dbReference type="Gene3D" id="3.30.70.330">
    <property type="match status" value="4"/>
</dbReference>
<dbReference type="PANTHER" id="PTHR48039:SF5">
    <property type="entry name" value="RNA-BINDING PROTEIN 28"/>
    <property type="match status" value="1"/>
</dbReference>
<dbReference type="SUPFAM" id="SSF54928">
    <property type="entry name" value="RNA-binding domain, RBD"/>
    <property type="match status" value="2"/>
</dbReference>
<feature type="compositionally biased region" description="Basic and acidic residues" evidence="6">
    <location>
        <begin position="960"/>
        <end position="999"/>
    </location>
</feature>
<feature type="compositionally biased region" description="Basic and acidic residues" evidence="6">
    <location>
        <begin position="99"/>
        <end position="126"/>
    </location>
</feature>
<feature type="region of interest" description="Disordered" evidence="6">
    <location>
        <begin position="847"/>
        <end position="884"/>
    </location>
</feature>
<organism evidence="8 9">
    <name type="scientific">Ephemerocybe angulata</name>
    <dbReference type="NCBI Taxonomy" id="980116"/>
    <lineage>
        <taxon>Eukaryota</taxon>
        <taxon>Fungi</taxon>
        <taxon>Dikarya</taxon>
        <taxon>Basidiomycota</taxon>
        <taxon>Agaricomycotina</taxon>
        <taxon>Agaricomycetes</taxon>
        <taxon>Agaricomycetidae</taxon>
        <taxon>Agaricales</taxon>
        <taxon>Agaricineae</taxon>
        <taxon>Psathyrellaceae</taxon>
        <taxon>Ephemerocybe</taxon>
    </lineage>
</organism>
<keyword evidence="2" id="KW-0677">Repeat</keyword>
<evidence type="ECO:0000256" key="5">
    <source>
        <dbReference type="PROSITE-ProRule" id="PRU00176"/>
    </source>
</evidence>
<dbReference type="InterPro" id="IPR000504">
    <property type="entry name" value="RRM_dom"/>
</dbReference>
<feature type="compositionally biased region" description="Acidic residues" evidence="6">
    <location>
        <begin position="290"/>
        <end position="302"/>
    </location>
</feature>
<feature type="domain" description="RRM" evidence="7">
    <location>
        <begin position="19"/>
        <end position="99"/>
    </location>
</feature>
<feature type="compositionally biased region" description="Basic and acidic residues" evidence="6">
    <location>
        <begin position="847"/>
        <end position="870"/>
    </location>
</feature>
<dbReference type="Proteomes" id="UP000541558">
    <property type="component" value="Unassembled WGS sequence"/>
</dbReference>
<dbReference type="CDD" id="cd12676">
    <property type="entry name" value="RRM3_Nop4p"/>
    <property type="match status" value="1"/>
</dbReference>
<dbReference type="InterPro" id="IPR012677">
    <property type="entry name" value="Nucleotide-bd_a/b_plait_sf"/>
</dbReference>
<evidence type="ECO:0000259" key="7">
    <source>
        <dbReference type="PROSITE" id="PS50102"/>
    </source>
</evidence>
<accession>A0A8H5FK44</accession>
<dbReference type="OrthoDB" id="267048at2759"/>
<evidence type="ECO:0000313" key="8">
    <source>
        <dbReference type="EMBL" id="KAF5339731.1"/>
    </source>
</evidence>
<dbReference type="FunFam" id="3.30.70.330:FF:000406">
    <property type="entry name" value="Related to Nucleolar protein NOP4"/>
    <property type="match status" value="1"/>
</dbReference>
<keyword evidence="4" id="KW-0539">Nucleus</keyword>
<proteinExistence type="predicted"/>
<feature type="compositionally biased region" description="Basic residues" evidence="6">
    <location>
        <begin position="1009"/>
        <end position="1021"/>
    </location>
</feature>
<evidence type="ECO:0000256" key="6">
    <source>
        <dbReference type="SAM" id="MobiDB-lite"/>
    </source>
</evidence>
<comment type="caution">
    <text evidence="8">The sequence shown here is derived from an EMBL/GenBank/DDBJ whole genome shotgun (WGS) entry which is preliminary data.</text>
</comment>
<dbReference type="GO" id="GO:0003729">
    <property type="term" value="F:mRNA binding"/>
    <property type="evidence" value="ECO:0007669"/>
    <property type="project" value="TreeGrafter"/>
</dbReference>
<feature type="region of interest" description="Disordered" evidence="6">
    <location>
        <begin position="347"/>
        <end position="422"/>
    </location>
</feature>
<feature type="domain" description="RRM" evidence="7">
    <location>
        <begin position="244"/>
        <end position="348"/>
    </location>
</feature>
<dbReference type="PROSITE" id="PS50102">
    <property type="entry name" value="RRM"/>
    <property type="match status" value="3"/>
</dbReference>
<keyword evidence="9" id="KW-1185">Reference proteome</keyword>
<dbReference type="EMBL" id="JAACJK010000006">
    <property type="protein sequence ID" value="KAF5339731.1"/>
    <property type="molecule type" value="Genomic_DNA"/>
</dbReference>
<reference evidence="8 9" key="1">
    <citation type="journal article" date="2020" name="ISME J.">
        <title>Uncovering the hidden diversity of litter-decomposition mechanisms in mushroom-forming fungi.</title>
        <authorList>
            <person name="Floudas D."/>
            <person name="Bentzer J."/>
            <person name="Ahren D."/>
            <person name="Johansson T."/>
            <person name="Persson P."/>
            <person name="Tunlid A."/>
        </authorList>
    </citation>
    <scope>NUCLEOTIDE SEQUENCE [LARGE SCALE GENOMIC DNA]</scope>
    <source>
        <strain evidence="8 9">CBS 175.51</strain>
    </source>
</reference>
<evidence type="ECO:0000256" key="2">
    <source>
        <dbReference type="ARBA" id="ARBA00022737"/>
    </source>
</evidence>
<feature type="region of interest" description="Disordered" evidence="6">
    <location>
        <begin position="759"/>
        <end position="785"/>
    </location>
</feature>
<feature type="region of interest" description="Disordered" evidence="6">
    <location>
        <begin position="907"/>
        <end position="1021"/>
    </location>
</feature>
<protein>
    <recommendedName>
        <fullName evidence="7">RRM domain-containing protein</fullName>
    </recommendedName>
</protein>
<sequence>MASNLGKRKEREADDAHGSTLFVSNLPYTATSVDLETLFSDIAPVRTAFVVTEHGTGVSKGVGYVSFALKEDAEACFKQVSEEGLLIAHRKIRIQWADKKPLQKRNADDAEPTQKREQPKRPREPLTKTPQTPHDPLAVKTLIVAGLPTPLEPNVLWKKIRKCAGADKLIYPAKDVSGEDDPTQAHVVFSTAAKASDAVAKLHAHVYKGSLLSATLKKRVEALAKPKKAKTAAAAPAIAPNRASRLIVRNLPFTATEQDLRALFLPYGPIHSITLPKAEPKEQPPQVKDAEEDDAMDEDGENENSVPTPAHQPRNKGFAFVWMLSKQDASRALEGCNGKPIRAGMAQDLVSAKQKRKKQLRLERKMKGVSLKEKEGEGEGEGDEEGEEKEDENETEKEEEEKEEDEEEDEHKEATERVIAVDWALSKEKWKEEVAKMEEVKVDSDIDMDSDSASSSSNSDSEDEDEAIGVHEDDSDDGSSQDDSDSDSDYDRDRDEDEDEPTKPALPAPEAGTTLFVRNVPYIATEEELRTLFRAYGPLRYARITMDGSTGRSRGTGFACFWNKEDADKVIEQSEVLRTETTGLSTAPKKNPFSLPSILTPDPSSSLARSLVLHGRTLDVVRAVTRETATKLREEGEKLREKQDKRNMYLLREGLIHPNSPAAASLSPAEIERRTASYNSRRTLLKSNPALFISRTRLSIRQVPLYVSERMLKRLAVHAVRAFNKEVKAGEREGLSADEVAERSEDGLADILNQGLKEAGENVPAKDDGKKTAAKGKGRDTGVKQTKIVRQNERIDPLTAKGRSKGYGFIEMNTHADALRVLRWANNNPAVTPLFRAWYKEELSDYLKREKSKPAEERDEARIKRIKEEVDGSGGGATARGGDKDRGTLIVEFSIENVMVVQRRAQAAAGGAKRDREAAKGGKEDVEGQAPGGTKRSNREREGGERERESGPPSKRRKTDGKGGKEKEKGGKSGKGEKAQSVAKDESASKKKKDEEHKKPFNPVGAVIGRKRKEKKMGKKK</sequence>